<accession>A0A8W8KME8</accession>
<evidence type="ECO:0000313" key="3">
    <source>
        <dbReference type="Proteomes" id="UP000005408"/>
    </source>
</evidence>
<feature type="region of interest" description="Disordered" evidence="1">
    <location>
        <begin position="114"/>
        <end position="135"/>
    </location>
</feature>
<reference evidence="2" key="1">
    <citation type="submission" date="2022-08" db="UniProtKB">
        <authorList>
            <consortium name="EnsemblMetazoa"/>
        </authorList>
    </citation>
    <scope>IDENTIFICATION</scope>
    <source>
        <strain evidence="2">05x7-T-G4-1.051#20</strain>
    </source>
</reference>
<organism evidence="2 3">
    <name type="scientific">Magallana gigas</name>
    <name type="common">Pacific oyster</name>
    <name type="synonym">Crassostrea gigas</name>
    <dbReference type="NCBI Taxonomy" id="29159"/>
    <lineage>
        <taxon>Eukaryota</taxon>
        <taxon>Metazoa</taxon>
        <taxon>Spiralia</taxon>
        <taxon>Lophotrochozoa</taxon>
        <taxon>Mollusca</taxon>
        <taxon>Bivalvia</taxon>
        <taxon>Autobranchia</taxon>
        <taxon>Pteriomorphia</taxon>
        <taxon>Ostreida</taxon>
        <taxon>Ostreoidea</taxon>
        <taxon>Ostreidae</taxon>
        <taxon>Magallana</taxon>
    </lineage>
</organism>
<dbReference type="AlphaFoldDB" id="A0A8W8KME8"/>
<feature type="compositionally biased region" description="Low complexity" evidence="1">
    <location>
        <begin position="121"/>
        <end position="132"/>
    </location>
</feature>
<protein>
    <submittedName>
        <fullName evidence="2">Uncharacterized protein</fullName>
    </submittedName>
</protein>
<proteinExistence type="predicted"/>
<evidence type="ECO:0000256" key="1">
    <source>
        <dbReference type="SAM" id="MobiDB-lite"/>
    </source>
</evidence>
<name>A0A8W8KME8_MAGGI</name>
<dbReference type="Proteomes" id="UP000005408">
    <property type="component" value="Unassembled WGS sequence"/>
</dbReference>
<keyword evidence="3" id="KW-1185">Reference proteome</keyword>
<evidence type="ECO:0000313" key="2">
    <source>
        <dbReference type="EnsemblMetazoa" id="G24524.1:cds"/>
    </source>
</evidence>
<dbReference type="EnsemblMetazoa" id="G24524.1">
    <property type="protein sequence ID" value="G24524.1:cds"/>
    <property type="gene ID" value="G24524"/>
</dbReference>
<sequence>MKTLQAVIIGYDLTEGTDCVHLYGGYRVSHSNIKCDWEGHFKSRTSSLFQIVLCRLNSNQLDCVYTKSYHEELAICQSIVYELLYRNVFHLHTELEEAVQIIREQNKNKNRNGVFPVVDAESSPDSSNSGEDSFSRHEKFVGRRVTPPVPYRIAKALDPVIYRNTELDIWEEDQREAIHRERYKSVTFAAGDKCQVLSTDGPLYHGFVPELQCVIVVITCYKYCPLLQVLSTDGPLYHGHIQQIGPDESDPAIVYIEELGQKQEVSRDRLRPAKVSGRSEWFLKQLRRKRLQEMTVTQERIPPMMPQSLPPPPIQIIPPTSLSQEVMNGGVIIPKWQILGSSPSPVGPNKLESPCSFQQLPQPEMTMIPMSQVQVPRIWVPYMDSIALSNVDVNIMPSQDPMGHDLPLNGKNV</sequence>